<gene>
    <name evidence="2" type="ORF">CR162_16310</name>
</gene>
<evidence type="ECO:0000313" key="3">
    <source>
        <dbReference type="Proteomes" id="UP000223527"/>
    </source>
</evidence>
<sequence length="435" mass="48826">MGSYCEIQFDELSVCSVKWYVPDEWAALFQESDRRCRFCSDEDTDLEGSARPVVDYCTDRPTFLWRLALLGATDTTVRSAFEKWLESARATWREYRDSWTGEEQMGAARICTALDTLDFNEWKHQANKAIHARYGSDAAKPTDPFEQRFHDYDDSFLHFAGYGSLVGLRALLEACPEAKEVSLDVGDLVDAGHYEEDERICDQARSRLPFIANPLEPTIILGEGSTDLLVLQHALAAMYPELVDYFSFFDHAEFSVDGGTTYLVKFLRAFAGARMTARMVAVFDNDTAGVQAYTQALALNLPTNFIITRLPDIELARRYPTIGPSGPAEVDVNGSAAGIELYLGENALRRHGVLRPVRWTGYVPSAAKYQGEVEGKSEVLRAFLDGITRMASKEAARAQFPELAAVWQRIFGLVEQNAGDQCQRSYLRVINRSHD</sequence>
<proteinExistence type="predicted"/>
<comment type="caution">
    <text evidence="2">The sequence shown here is derived from an EMBL/GenBank/DDBJ whole genome shotgun (WGS) entry which is preliminary data.</text>
</comment>
<accession>A0A2C7A9V2</accession>
<dbReference type="InterPro" id="IPR041487">
    <property type="entry name" value="HEPN/Toprim-NTD1"/>
</dbReference>
<name>A0A2C7A9V2_9PROT</name>
<evidence type="ECO:0000313" key="2">
    <source>
        <dbReference type="EMBL" id="PHK93834.1"/>
    </source>
</evidence>
<dbReference type="OrthoDB" id="5141316at2"/>
<reference evidence="2 3" key="1">
    <citation type="submission" date="2017-10" db="EMBL/GenBank/DDBJ databases">
        <authorList>
            <person name="Banno H."/>
            <person name="Chua N.-H."/>
        </authorList>
    </citation>
    <scope>NUCLEOTIDE SEQUENCE [LARGE SCALE GENOMIC DNA]</scope>
    <source>
        <strain evidence="2 3">YW11</strain>
    </source>
</reference>
<feature type="domain" description="HEPN/Toprim N-terminal" evidence="1">
    <location>
        <begin position="1"/>
        <end position="206"/>
    </location>
</feature>
<dbReference type="AlphaFoldDB" id="A0A2C7A9V2"/>
<organism evidence="2 3">
    <name type="scientific">Teichococcus rhizosphaerae</name>
    <dbReference type="NCBI Taxonomy" id="1335062"/>
    <lineage>
        <taxon>Bacteria</taxon>
        <taxon>Pseudomonadati</taxon>
        <taxon>Pseudomonadota</taxon>
        <taxon>Alphaproteobacteria</taxon>
        <taxon>Acetobacterales</taxon>
        <taxon>Roseomonadaceae</taxon>
        <taxon>Roseomonas</taxon>
    </lineage>
</organism>
<dbReference type="EMBL" id="PDNU01000035">
    <property type="protein sequence ID" value="PHK93834.1"/>
    <property type="molecule type" value="Genomic_DNA"/>
</dbReference>
<dbReference type="Proteomes" id="UP000223527">
    <property type="component" value="Unassembled WGS sequence"/>
</dbReference>
<evidence type="ECO:0000259" key="1">
    <source>
        <dbReference type="Pfam" id="PF18871"/>
    </source>
</evidence>
<protein>
    <recommendedName>
        <fullName evidence="1">HEPN/Toprim N-terminal domain-containing protein</fullName>
    </recommendedName>
</protein>
<keyword evidence="3" id="KW-1185">Reference proteome</keyword>
<dbReference type="Pfam" id="PF18871">
    <property type="entry name" value="HEPN_Toprim_N"/>
    <property type="match status" value="1"/>
</dbReference>